<dbReference type="PROSITE" id="PS00028">
    <property type="entry name" value="ZINC_FINGER_C2H2_1"/>
    <property type="match status" value="2"/>
</dbReference>
<sequence>MTVPAFGSLSQTPGLYPESSRGTQSDLGHGQQSTVPADNSSLDATLMQDKPKSSTRSTEGQADSANYSNHAFAQIPSEKSADDKERKFSCTFCGHRFKTKYDWSRHEKSRHLDLEVWICAPESGLTRNPSTGQDVCAYCTKPQPSPDHIAEHNHSNCVVMKPTFNRKDHLVQHLRLVHRLTKLPPLDGWRVHAPPFVCRCGFCGQSLTSWGERTDHLAGHFRKGATMRDWQGEHGFTPDVAAQVENSIPPYLIADQY</sequence>
<feature type="compositionally biased region" description="Polar residues" evidence="2">
    <location>
        <begin position="20"/>
        <end position="43"/>
    </location>
</feature>
<evidence type="ECO:0000259" key="3">
    <source>
        <dbReference type="PROSITE" id="PS50157"/>
    </source>
</evidence>
<dbReference type="SMART" id="SM00355">
    <property type="entry name" value="ZnF_C2H2"/>
    <property type="match status" value="2"/>
</dbReference>
<dbReference type="GO" id="GO:0008270">
    <property type="term" value="F:zinc ion binding"/>
    <property type="evidence" value="ECO:0007669"/>
    <property type="project" value="UniProtKB-KW"/>
</dbReference>
<dbReference type="PROSITE" id="PS50157">
    <property type="entry name" value="ZINC_FINGER_C2H2_2"/>
    <property type="match status" value="1"/>
</dbReference>
<dbReference type="Gene3D" id="3.30.160.60">
    <property type="entry name" value="Classic Zinc Finger"/>
    <property type="match status" value="1"/>
</dbReference>
<dbReference type="PANTHER" id="PTHR35391">
    <property type="entry name" value="C2H2-TYPE DOMAIN-CONTAINING PROTEIN-RELATED"/>
    <property type="match status" value="1"/>
</dbReference>
<dbReference type="Proteomes" id="UP001148299">
    <property type="component" value="Unassembled WGS sequence"/>
</dbReference>
<evidence type="ECO:0000256" key="2">
    <source>
        <dbReference type="SAM" id="MobiDB-lite"/>
    </source>
</evidence>
<reference evidence="4" key="1">
    <citation type="submission" date="2022-12" db="EMBL/GenBank/DDBJ databases">
        <authorList>
            <person name="Petersen C."/>
        </authorList>
    </citation>
    <scope>NUCLEOTIDE SEQUENCE</scope>
    <source>
        <strain evidence="4">IBT 35675</strain>
    </source>
</reference>
<keyword evidence="5" id="KW-1185">Reference proteome</keyword>
<keyword evidence="1" id="KW-0479">Metal-binding</keyword>
<reference evidence="4" key="2">
    <citation type="journal article" date="2023" name="IMA Fungus">
        <title>Comparative genomic study of the Penicillium genus elucidates a diverse pangenome and 15 lateral gene transfer events.</title>
        <authorList>
            <person name="Petersen C."/>
            <person name="Sorensen T."/>
            <person name="Nielsen M.R."/>
            <person name="Sondergaard T.E."/>
            <person name="Sorensen J.L."/>
            <person name="Fitzpatrick D.A."/>
            <person name="Frisvad J.C."/>
            <person name="Nielsen K.L."/>
        </authorList>
    </citation>
    <scope>NUCLEOTIDE SEQUENCE</scope>
    <source>
        <strain evidence="4">IBT 35675</strain>
    </source>
</reference>
<feature type="domain" description="C2H2-type" evidence="3">
    <location>
        <begin position="88"/>
        <end position="111"/>
    </location>
</feature>
<gene>
    <name evidence="4" type="ORF">N7541_006094</name>
</gene>
<keyword evidence="1" id="KW-0863">Zinc-finger</keyword>
<dbReference type="EMBL" id="JAPZBR010000005">
    <property type="protein sequence ID" value="KAJ5353530.1"/>
    <property type="molecule type" value="Genomic_DNA"/>
</dbReference>
<proteinExistence type="predicted"/>
<name>A0A9W9US69_PENBR</name>
<evidence type="ECO:0000313" key="4">
    <source>
        <dbReference type="EMBL" id="KAJ5353530.1"/>
    </source>
</evidence>
<dbReference type="InterPro" id="IPR013087">
    <property type="entry name" value="Znf_C2H2_type"/>
</dbReference>
<protein>
    <recommendedName>
        <fullName evidence="3">C2H2-type domain-containing protein</fullName>
    </recommendedName>
</protein>
<feature type="compositionally biased region" description="Polar residues" evidence="2">
    <location>
        <begin position="54"/>
        <end position="68"/>
    </location>
</feature>
<accession>A0A9W9US69</accession>
<comment type="caution">
    <text evidence="4">The sequence shown here is derived from an EMBL/GenBank/DDBJ whole genome shotgun (WGS) entry which is preliminary data.</text>
</comment>
<feature type="region of interest" description="Disordered" evidence="2">
    <location>
        <begin position="1"/>
        <end position="68"/>
    </location>
</feature>
<organism evidence="4 5">
    <name type="scientific">Penicillium brevicompactum</name>
    <dbReference type="NCBI Taxonomy" id="5074"/>
    <lineage>
        <taxon>Eukaryota</taxon>
        <taxon>Fungi</taxon>
        <taxon>Dikarya</taxon>
        <taxon>Ascomycota</taxon>
        <taxon>Pezizomycotina</taxon>
        <taxon>Eurotiomycetes</taxon>
        <taxon>Eurotiomycetidae</taxon>
        <taxon>Eurotiales</taxon>
        <taxon>Aspergillaceae</taxon>
        <taxon>Penicillium</taxon>
    </lineage>
</organism>
<dbReference type="AlphaFoldDB" id="A0A9W9US69"/>
<evidence type="ECO:0000313" key="5">
    <source>
        <dbReference type="Proteomes" id="UP001148299"/>
    </source>
</evidence>
<dbReference type="PANTHER" id="PTHR35391:SF3">
    <property type="entry name" value="FINGER DOMAIN PROTEIN, PUTATIVE (AFU_ORTHOLOGUE AFUA_8G04300)-RELATED"/>
    <property type="match status" value="1"/>
</dbReference>
<evidence type="ECO:0000256" key="1">
    <source>
        <dbReference type="PROSITE-ProRule" id="PRU00042"/>
    </source>
</evidence>
<keyword evidence="1" id="KW-0862">Zinc</keyword>